<sequence>MAEALQPVSEHQKTPMPRSQQQQQQYPYEQSCSSISRTLSWSSNKSLSSTAPLGDIPVREAMYTSTPVSSRTTNDKTTPVTFMMRPDADYTPNSGFNQTCVSREEYVKWKRDADQEANVHIVVYPSKHLEMQRFPNKVFHYLYETGNNAKEDAAVQIGTPRKDHCSAAKEAIVTQSPEDTSRAVSVLNVMLQRRLNGSGNHNGPTTKERSNGLCLTPTAPPSSQSTQRVLYLRTSPVRFI</sequence>
<dbReference type="AlphaFoldDB" id="A0A183EFC7"/>
<dbReference type="WBParaSite" id="GPUH_0001969301-mRNA-1">
    <property type="protein sequence ID" value="GPUH_0001969301-mRNA-1"/>
    <property type="gene ID" value="GPUH_0001969301"/>
</dbReference>
<reference evidence="4" key="1">
    <citation type="submission" date="2016-06" db="UniProtKB">
        <authorList>
            <consortium name="WormBaseParasite"/>
        </authorList>
    </citation>
    <scope>IDENTIFICATION</scope>
</reference>
<keyword evidence="3" id="KW-1185">Reference proteome</keyword>
<reference evidence="2 3" key="2">
    <citation type="submission" date="2018-11" db="EMBL/GenBank/DDBJ databases">
        <authorList>
            <consortium name="Pathogen Informatics"/>
        </authorList>
    </citation>
    <scope>NUCLEOTIDE SEQUENCE [LARGE SCALE GENOMIC DNA]</scope>
</reference>
<evidence type="ECO:0000313" key="4">
    <source>
        <dbReference type="WBParaSite" id="GPUH_0001969301-mRNA-1"/>
    </source>
</evidence>
<evidence type="ECO:0000313" key="3">
    <source>
        <dbReference type="Proteomes" id="UP000271098"/>
    </source>
</evidence>
<feature type="region of interest" description="Disordered" evidence="1">
    <location>
        <begin position="1"/>
        <end position="31"/>
    </location>
</feature>
<name>A0A183EFC7_9BILA</name>
<dbReference type="EMBL" id="UYRT01088929">
    <property type="protein sequence ID" value="VDN34325.1"/>
    <property type="molecule type" value="Genomic_DNA"/>
</dbReference>
<proteinExistence type="predicted"/>
<evidence type="ECO:0000313" key="2">
    <source>
        <dbReference type="EMBL" id="VDN34325.1"/>
    </source>
</evidence>
<dbReference type="OrthoDB" id="5911647at2759"/>
<organism evidence="4">
    <name type="scientific">Gongylonema pulchrum</name>
    <dbReference type="NCBI Taxonomy" id="637853"/>
    <lineage>
        <taxon>Eukaryota</taxon>
        <taxon>Metazoa</taxon>
        <taxon>Ecdysozoa</taxon>
        <taxon>Nematoda</taxon>
        <taxon>Chromadorea</taxon>
        <taxon>Rhabditida</taxon>
        <taxon>Spirurina</taxon>
        <taxon>Spiruromorpha</taxon>
        <taxon>Spiruroidea</taxon>
        <taxon>Gongylonematidae</taxon>
        <taxon>Gongylonema</taxon>
    </lineage>
</organism>
<dbReference type="Proteomes" id="UP000271098">
    <property type="component" value="Unassembled WGS sequence"/>
</dbReference>
<evidence type="ECO:0000256" key="1">
    <source>
        <dbReference type="SAM" id="MobiDB-lite"/>
    </source>
</evidence>
<protein>
    <submittedName>
        <fullName evidence="4">Tyrosine-protein phosphatase domain-containing protein</fullName>
    </submittedName>
</protein>
<gene>
    <name evidence="2" type="ORF">GPUH_LOCUS19667</name>
</gene>
<accession>A0A183EFC7</accession>